<feature type="chain" id="PRO_5011762305" evidence="1">
    <location>
        <begin position="28"/>
        <end position="445"/>
    </location>
</feature>
<gene>
    <name evidence="4" type="ORF">SAMN05421721_11348</name>
</gene>
<evidence type="ECO:0000256" key="1">
    <source>
        <dbReference type="SAM" id="SignalP"/>
    </source>
</evidence>
<dbReference type="STRING" id="195064.SAMN05421721_11348"/>
<dbReference type="InterPro" id="IPR007863">
    <property type="entry name" value="Peptidase_M16_C"/>
</dbReference>
<dbReference type="GO" id="GO:0046872">
    <property type="term" value="F:metal ion binding"/>
    <property type="evidence" value="ECO:0007669"/>
    <property type="project" value="InterPro"/>
</dbReference>
<dbReference type="Pfam" id="PF05193">
    <property type="entry name" value="Peptidase_M16_C"/>
    <property type="match status" value="1"/>
</dbReference>
<dbReference type="Proteomes" id="UP000199556">
    <property type="component" value="Unassembled WGS sequence"/>
</dbReference>
<evidence type="ECO:0000313" key="5">
    <source>
        <dbReference type="Proteomes" id="UP000199556"/>
    </source>
</evidence>
<sequence>MGGLQRWMRGAGRALLCLILLAAAAQAAADPAHPDIRHWQTENGLRVYYVHVPHLPMLDLRLVFDAGAARDGDRPGLARLTNRMLTEGAGGWDADAVARRLDAVGARLGTDSRRDMAVVSLRSLTRSEWLDQALETFIAVAAQPRFGEEALERVRRQSLVALDHLEQDPGGLAQRAFYRALYEGHPYGHMPVGTREALESITRADLQAFHARHYVARNGILAMVGDLSPQQARSVAGRIARALPEGVAAPPLPPAPVIEEARTVRIPFPSAQAHVLMGQPGMRRGDADYFPLYVGNHHLGGGGFVSRLMQAVRSERGLAYSVYSHFIPMAAEGPFLMGLQTRGDQAKEAVAVMRRTLETFVEEGLDEEQLEASQRNIVGGFPLRLDSNAGILDHVAMIGFYGLPLDYLETFTRKVEALTPEQVNGAFARRLHPERMVTVIVGGGT</sequence>
<dbReference type="PANTHER" id="PTHR11851">
    <property type="entry name" value="METALLOPROTEASE"/>
    <property type="match status" value="1"/>
</dbReference>
<feature type="domain" description="Peptidase M16 C-terminal" evidence="3">
    <location>
        <begin position="200"/>
        <end position="376"/>
    </location>
</feature>
<feature type="domain" description="Peptidase M16 N-terminal" evidence="2">
    <location>
        <begin position="56"/>
        <end position="189"/>
    </location>
</feature>
<dbReference type="Pfam" id="PF00675">
    <property type="entry name" value="Peptidase_M16"/>
    <property type="match status" value="1"/>
</dbReference>
<evidence type="ECO:0000259" key="3">
    <source>
        <dbReference type="Pfam" id="PF05193"/>
    </source>
</evidence>
<dbReference type="GO" id="GO:0008233">
    <property type="term" value="F:peptidase activity"/>
    <property type="evidence" value="ECO:0007669"/>
    <property type="project" value="UniProtKB-KW"/>
</dbReference>
<organism evidence="4 5">
    <name type="scientific">Ectothiorhodospira mobilis</name>
    <dbReference type="NCBI Taxonomy" id="195064"/>
    <lineage>
        <taxon>Bacteria</taxon>
        <taxon>Pseudomonadati</taxon>
        <taxon>Pseudomonadota</taxon>
        <taxon>Gammaproteobacteria</taxon>
        <taxon>Chromatiales</taxon>
        <taxon>Ectothiorhodospiraceae</taxon>
        <taxon>Ectothiorhodospira</taxon>
    </lineage>
</organism>
<reference evidence="4 5" key="1">
    <citation type="submission" date="2016-10" db="EMBL/GenBank/DDBJ databases">
        <authorList>
            <person name="de Groot N.N."/>
        </authorList>
    </citation>
    <scope>NUCLEOTIDE SEQUENCE [LARGE SCALE GENOMIC DNA]</scope>
    <source>
        <strain evidence="4 5">DSM 4180</strain>
    </source>
</reference>
<dbReference type="InterPro" id="IPR050361">
    <property type="entry name" value="MPP/UQCRC_Complex"/>
</dbReference>
<dbReference type="Gene3D" id="3.30.830.10">
    <property type="entry name" value="Metalloenzyme, LuxS/M16 peptidase-like"/>
    <property type="match status" value="2"/>
</dbReference>
<dbReference type="GO" id="GO:0006508">
    <property type="term" value="P:proteolysis"/>
    <property type="evidence" value="ECO:0007669"/>
    <property type="project" value="UniProtKB-KW"/>
</dbReference>
<proteinExistence type="predicted"/>
<keyword evidence="4" id="KW-0378">Hydrolase</keyword>
<dbReference type="InterPro" id="IPR011765">
    <property type="entry name" value="Pept_M16_N"/>
</dbReference>
<evidence type="ECO:0000259" key="2">
    <source>
        <dbReference type="Pfam" id="PF00675"/>
    </source>
</evidence>
<dbReference type="EMBL" id="FOUO01000013">
    <property type="protein sequence ID" value="SFM60022.1"/>
    <property type="molecule type" value="Genomic_DNA"/>
</dbReference>
<name>A0A1I4S696_ECTMO</name>
<protein>
    <submittedName>
        <fullName evidence="4">Zinc protease</fullName>
    </submittedName>
</protein>
<feature type="signal peptide" evidence="1">
    <location>
        <begin position="1"/>
        <end position="27"/>
    </location>
</feature>
<keyword evidence="4" id="KW-0645">Protease</keyword>
<keyword evidence="1" id="KW-0732">Signal</keyword>
<dbReference type="AlphaFoldDB" id="A0A1I4S696"/>
<accession>A0A1I4S696</accession>
<dbReference type="InterPro" id="IPR011249">
    <property type="entry name" value="Metalloenz_LuxS/M16"/>
</dbReference>
<keyword evidence="5" id="KW-1185">Reference proteome</keyword>
<evidence type="ECO:0000313" key="4">
    <source>
        <dbReference type="EMBL" id="SFM60022.1"/>
    </source>
</evidence>
<dbReference type="RefSeq" id="WP_244887931.1">
    <property type="nucleotide sequence ID" value="NZ_FOUO01000013.1"/>
</dbReference>
<dbReference type="SUPFAM" id="SSF63411">
    <property type="entry name" value="LuxS/MPP-like metallohydrolase"/>
    <property type="match status" value="2"/>
</dbReference>
<dbReference type="PANTHER" id="PTHR11851:SF224">
    <property type="entry name" value="PROCESSING PROTEASE"/>
    <property type="match status" value="1"/>
</dbReference>